<proteinExistence type="predicted"/>
<sequence>MITRRGPGTFLLCSGQKSLSNRIKSVPSICDSQSALRSHQLRGRF</sequence>
<dbReference type="EMBL" id="BK015744">
    <property type="protein sequence ID" value="DAE23028.1"/>
    <property type="molecule type" value="Genomic_DNA"/>
</dbReference>
<accession>A0A8S5QWJ9</accession>
<protein>
    <submittedName>
        <fullName evidence="1">Uncharacterized protein</fullName>
    </submittedName>
</protein>
<organism evidence="1">
    <name type="scientific">Siphoviridae sp. ct2u94</name>
    <dbReference type="NCBI Taxonomy" id="2826277"/>
    <lineage>
        <taxon>Viruses</taxon>
        <taxon>Duplodnaviria</taxon>
        <taxon>Heunggongvirae</taxon>
        <taxon>Uroviricota</taxon>
        <taxon>Caudoviricetes</taxon>
    </lineage>
</organism>
<reference evidence="1" key="1">
    <citation type="journal article" date="2021" name="Proc. Natl. Acad. Sci. U.S.A.">
        <title>A Catalog of Tens of Thousands of Viruses from Human Metagenomes Reveals Hidden Associations with Chronic Diseases.</title>
        <authorList>
            <person name="Tisza M.J."/>
            <person name="Buck C.B."/>
        </authorList>
    </citation>
    <scope>NUCLEOTIDE SEQUENCE</scope>
    <source>
        <strain evidence="1">Ct2u94</strain>
    </source>
</reference>
<evidence type="ECO:0000313" key="1">
    <source>
        <dbReference type="EMBL" id="DAE23028.1"/>
    </source>
</evidence>
<name>A0A8S5QWJ9_9CAUD</name>